<keyword evidence="5" id="KW-0479">Metal-binding</keyword>
<evidence type="ECO:0000256" key="1">
    <source>
        <dbReference type="ARBA" id="ARBA00002555"/>
    </source>
</evidence>
<dbReference type="SUPFAM" id="SSF46626">
    <property type="entry name" value="Cytochrome c"/>
    <property type="match status" value="1"/>
</dbReference>
<feature type="compositionally biased region" description="Low complexity" evidence="8">
    <location>
        <begin position="35"/>
        <end position="59"/>
    </location>
</feature>
<dbReference type="PANTHER" id="PTHR40942:SF4">
    <property type="entry name" value="CYTOCHROME C5"/>
    <property type="match status" value="1"/>
</dbReference>
<comment type="similarity">
    <text evidence="2">Belongs to the cytochrome c family.</text>
</comment>
<feature type="non-terminal residue" evidence="9">
    <location>
        <position position="144"/>
    </location>
</feature>
<comment type="function">
    <text evidence="1">Electron carrier protein. The oxidized form of the cytochrome c heme group can accept an electron from the heme group of the cytochrome c1 subunit of cytochrome reductase. Cytochrome c then transfers this electron to the cytochrome oxidase complex, the final protein carrier in the mitochondrial electron-transport chain.</text>
</comment>
<dbReference type="InterPro" id="IPR009056">
    <property type="entry name" value="Cyt_c-like_dom"/>
</dbReference>
<reference evidence="9" key="1">
    <citation type="submission" date="2020-11" db="EMBL/GenBank/DDBJ databases">
        <authorList>
            <person name="Tran Van P."/>
        </authorList>
    </citation>
    <scope>NUCLEOTIDE SEQUENCE</scope>
</reference>
<dbReference type="Gene3D" id="1.10.760.10">
    <property type="entry name" value="Cytochrome c-like domain"/>
    <property type="match status" value="2"/>
</dbReference>
<accession>A0A7R8ZX62</accession>
<dbReference type="GO" id="GO:0020037">
    <property type="term" value="F:heme binding"/>
    <property type="evidence" value="ECO:0007669"/>
    <property type="project" value="InterPro"/>
</dbReference>
<evidence type="ECO:0000313" key="9">
    <source>
        <dbReference type="EMBL" id="CAD7239759.1"/>
    </source>
</evidence>
<evidence type="ECO:0000256" key="5">
    <source>
        <dbReference type="ARBA" id="ARBA00022723"/>
    </source>
</evidence>
<proteinExistence type="inferred from homology"/>
<dbReference type="PROSITE" id="PS51007">
    <property type="entry name" value="CYTC"/>
    <property type="match status" value="1"/>
</dbReference>
<dbReference type="GO" id="GO:0005506">
    <property type="term" value="F:iron ion binding"/>
    <property type="evidence" value="ECO:0007669"/>
    <property type="project" value="InterPro"/>
</dbReference>
<evidence type="ECO:0000256" key="6">
    <source>
        <dbReference type="ARBA" id="ARBA00022982"/>
    </source>
</evidence>
<organism evidence="9">
    <name type="scientific">Cyprideis torosa</name>
    <dbReference type="NCBI Taxonomy" id="163714"/>
    <lineage>
        <taxon>Eukaryota</taxon>
        <taxon>Metazoa</taxon>
        <taxon>Ecdysozoa</taxon>
        <taxon>Arthropoda</taxon>
        <taxon>Crustacea</taxon>
        <taxon>Oligostraca</taxon>
        <taxon>Ostracoda</taxon>
        <taxon>Podocopa</taxon>
        <taxon>Podocopida</taxon>
        <taxon>Cytherocopina</taxon>
        <taxon>Cytheroidea</taxon>
        <taxon>Cytherideidae</taxon>
        <taxon>Cyprideis</taxon>
    </lineage>
</organism>
<keyword evidence="6" id="KW-0249">Electron transport</keyword>
<dbReference type="OrthoDB" id="10498977at2759"/>
<evidence type="ECO:0000256" key="4">
    <source>
        <dbReference type="ARBA" id="ARBA00022617"/>
    </source>
</evidence>
<evidence type="ECO:0000256" key="3">
    <source>
        <dbReference type="ARBA" id="ARBA00022448"/>
    </source>
</evidence>
<evidence type="ECO:0000256" key="2">
    <source>
        <dbReference type="ARBA" id="ARBA00006488"/>
    </source>
</evidence>
<sequence>MPPRGGNAELSDADLKSAVVYMLQESGQTVADNDSAQSQKSQQLATTTATSTTETTITSPGKGEEIYLAACVSCHGTGLMEAPKLEDKANWEARFAQGLDGVVENAKNGKGNMPPRGGNAELSDVDLKSVVVYMLQQSGQTVAQ</sequence>
<dbReference type="InterPro" id="IPR036909">
    <property type="entry name" value="Cyt_c-like_dom_sf"/>
</dbReference>
<keyword evidence="7" id="KW-0408">Iron</keyword>
<dbReference type="PANTHER" id="PTHR40942">
    <property type="match status" value="1"/>
</dbReference>
<feature type="region of interest" description="Disordered" evidence="8">
    <location>
        <begin position="28"/>
        <end position="59"/>
    </location>
</feature>
<dbReference type="InterPro" id="IPR002323">
    <property type="entry name" value="Cyt_CIE"/>
</dbReference>
<gene>
    <name evidence="9" type="ORF">CTOB1V02_LOCUS17574</name>
</gene>
<keyword evidence="3" id="KW-0813">Transport</keyword>
<dbReference type="AlphaFoldDB" id="A0A7R8ZX62"/>
<dbReference type="EMBL" id="OB740099">
    <property type="protein sequence ID" value="CAD7239759.1"/>
    <property type="molecule type" value="Genomic_DNA"/>
</dbReference>
<name>A0A7R8ZX62_9CRUS</name>
<dbReference type="GO" id="GO:0009055">
    <property type="term" value="F:electron transfer activity"/>
    <property type="evidence" value="ECO:0007669"/>
    <property type="project" value="InterPro"/>
</dbReference>
<dbReference type="PRINTS" id="PR00607">
    <property type="entry name" value="CYTCHROMECIE"/>
</dbReference>
<evidence type="ECO:0000256" key="8">
    <source>
        <dbReference type="SAM" id="MobiDB-lite"/>
    </source>
</evidence>
<keyword evidence="4" id="KW-0349">Heme</keyword>
<evidence type="ECO:0000256" key="7">
    <source>
        <dbReference type="ARBA" id="ARBA00023004"/>
    </source>
</evidence>
<dbReference type="Pfam" id="PF13442">
    <property type="entry name" value="Cytochrome_CBB3"/>
    <property type="match status" value="1"/>
</dbReference>
<protein>
    <submittedName>
        <fullName evidence="9">Uncharacterized protein</fullName>
    </submittedName>
</protein>